<evidence type="ECO:0000256" key="5">
    <source>
        <dbReference type="ARBA" id="ARBA00022703"/>
    </source>
</evidence>
<keyword evidence="4" id="KW-0812">Transmembrane</keyword>
<dbReference type="FunFam" id="1.20.5.110:FF:000011">
    <property type="entry name" value="B-cell receptor-associated protein 29"/>
    <property type="match status" value="1"/>
</dbReference>
<dbReference type="GO" id="GO:0005789">
    <property type="term" value="C:endoplasmic reticulum membrane"/>
    <property type="evidence" value="ECO:0007669"/>
    <property type="project" value="UniProtKB-SubCell"/>
</dbReference>
<accession>A0A4Z2EX47</accession>
<keyword evidence="7" id="KW-0653">Protein transport</keyword>
<proteinExistence type="inferred from homology"/>
<evidence type="ECO:0000256" key="2">
    <source>
        <dbReference type="ARBA" id="ARBA00007956"/>
    </source>
</evidence>
<dbReference type="Pfam" id="PF18035">
    <property type="entry name" value="Bap31_Bap29_C"/>
    <property type="match status" value="1"/>
</dbReference>
<keyword evidence="8" id="KW-1133">Transmembrane helix</keyword>
<evidence type="ECO:0000256" key="9">
    <source>
        <dbReference type="ARBA" id="ARBA00023054"/>
    </source>
</evidence>
<comment type="subcellular location">
    <subcellularLocation>
        <location evidence="1">Endoplasmic reticulum membrane</location>
        <topology evidence="1">Multi-pass membrane protein</topology>
    </subcellularLocation>
</comment>
<evidence type="ECO:0000256" key="10">
    <source>
        <dbReference type="ARBA" id="ARBA00023136"/>
    </source>
</evidence>
<dbReference type="EMBL" id="SRLO01002227">
    <property type="protein sequence ID" value="TNN33497.1"/>
    <property type="molecule type" value="Genomic_DNA"/>
</dbReference>
<keyword evidence="3" id="KW-0813">Transport</keyword>
<keyword evidence="13" id="KW-0675">Receptor</keyword>
<evidence type="ECO:0000313" key="13">
    <source>
        <dbReference type="EMBL" id="TNN33497.1"/>
    </source>
</evidence>
<feature type="compositionally biased region" description="Basic residues" evidence="11">
    <location>
        <begin position="88"/>
        <end position="97"/>
    </location>
</feature>
<evidence type="ECO:0000256" key="1">
    <source>
        <dbReference type="ARBA" id="ARBA00004477"/>
    </source>
</evidence>
<gene>
    <name evidence="13" type="primary">Bcap31</name>
    <name evidence="13" type="ORF">EYF80_056335</name>
</gene>
<dbReference type="AlphaFoldDB" id="A0A4Z2EX47"/>
<dbReference type="GO" id="GO:0015031">
    <property type="term" value="P:protein transport"/>
    <property type="evidence" value="ECO:0007669"/>
    <property type="project" value="UniProtKB-KW"/>
</dbReference>
<evidence type="ECO:0000259" key="12">
    <source>
        <dbReference type="Pfam" id="PF18035"/>
    </source>
</evidence>
<comment type="caution">
    <text evidence="13">The sequence shown here is derived from an EMBL/GenBank/DDBJ whole genome shotgun (WGS) entry which is preliminary data.</text>
</comment>
<protein>
    <submittedName>
        <fullName evidence="13">B-cell receptor-associated protein 31</fullName>
    </submittedName>
</protein>
<evidence type="ECO:0000256" key="7">
    <source>
        <dbReference type="ARBA" id="ARBA00022927"/>
    </source>
</evidence>
<keyword evidence="6" id="KW-0256">Endoplasmic reticulum</keyword>
<feature type="compositionally biased region" description="Basic and acidic residues" evidence="11">
    <location>
        <begin position="65"/>
        <end position="76"/>
    </location>
</feature>
<dbReference type="InterPro" id="IPR041672">
    <property type="entry name" value="Bap31/Bap29_C"/>
</dbReference>
<organism evidence="13 14">
    <name type="scientific">Liparis tanakae</name>
    <name type="common">Tanaka's snailfish</name>
    <dbReference type="NCBI Taxonomy" id="230148"/>
    <lineage>
        <taxon>Eukaryota</taxon>
        <taxon>Metazoa</taxon>
        <taxon>Chordata</taxon>
        <taxon>Craniata</taxon>
        <taxon>Vertebrata</taxon>
        <taxon>Euteleostomi</taxon>
        <taxon>Actinopterygii</taxon>
        <taxon>Neopterygii</taxon>
        <taxon>Teleostei</taxon>
        <taxon>Neoteleostei</taxon>
        <taxon>Acanthomorphata</taxon>
        <taxon>Eupercaria</taxon>
        <taxon>Perciformes</taxon>
        <taxon>Cottioidei</taxon>
        <taxon>Cottales</taxon>
        <taxon>Liparidae</taxon>
        <taxon>Liparis</taxon>
    </lineage>
</organism>
<feature type="region of interest" description="Disordered" evidence="11">
    <location>
        <begin position="65"/>
        <end position="97"/>
    </location>
</feature>
<dbReference type="Gene3D" id="1.20.5.110">
    <property type="match status" value="1"/>
</dbReference>
<dbReference type="Proteomes" id="UP000314294">
    <property type="component" value="Unassembled WGS sequence"/>
</dbReference>
<feature type="domain" description="Bap31/Bap29 cytoplasmic coiled-coil" evidence="12">
    <location>
        <begin position="19"/>
        <end position="71"/>
    </location>
</feature>
<evidence type="ECO:0000256" key="3">
    <source>
        <dbReference type="ARBA" id="ARBA00022448"/>
    </source>
</evidence>
<comment type="similarity">
    <text evidence="2">Belongs to the BCAP29/BCAP31 family.</text>
</comment>
<evidence type="ECO:0000313" key="14">
    <source>
        <dbReference type="Proteomes" id="UP000314294"/>
    </source>
</evidence>
<dbReference type="OrthoDB" id="435607at2759"/>
<sequence>MDGKGEKAAAEGMTLLRREVEKLSEELRSSGEALTKSRSDADVMKKQMDGLTREYDRLLREHQELQVTRGPERSTTIHDYLTSPSPWFRRRGSPLSR</sequence>
<keyword evidence="10" id="KW-0472">Membrane</keyword>
<keyword evidence="9" id="KW-0175">Coiled coil</keyword>
<name>A0A4Z2EX47_9TELE</name>
<dbReference type="GO" id="GO:0006915">
    <property type="term" value="P:apoptotic process"/>
    <property type="evidence" value="ECO:0007669"/>
    <property type="project" value="UniProtKB-KW"/>
</dbReference>
<evidence type="ECO:0000256" key="8">
    <source>
        <dbReference type="ARBA" id="ARBA00022989"/>
    </source>
</evidence>
<reference evidence="13 14" key="1">
    <citation type="submission" date="2019-03" db="EMBL/GenBank/DDBJ databases">
        <title>First draft genome of Liparis tanakae, snailfish: a comprehensive survey of snailfish specific genes.</title>
        <authorList>
            <person name="Kim W."/>
            <person name="Song I."/>
            <person name="Jeong J.-H."/>
            <person name="Kim D."/>
            <person name="Kim S."/>
            <person name="Ryu S."/>
            <person name="Song J.Y."/>
            <person name="Lee S.K."/>
        </authorList>
    </citation>
    <scope>NUCLEOTIDE SEQUENCE [LARGE SCALE GENOMIC DNA]</scope>
    <source>
        <tissue evidence="13">Muscle</tissue>
    </source>
</reference>
<evidence type="ECO:0000256" key="4">
    <source>
        <dbReference type="ARBA" id="ARBA00022692"/>
    </source>
</evidence>
<keyword evidence="14" id="KW-1185">Reference proteome</keyword>
<evidence type="ECO:0000256" key="11">
    <source>
        <dbReference type="SAM" id="MobiDB-lite"/>
    </source>
</evidence>
<keyword evidence="5" id="KW-0053">Apoptosis</keyword>
<evidence type="ECO:0000256" key="6">
    <source>
        <dbReference type="ARBA" id="ARBA00022824"/>
    </source>
</evidence>